<feature type="compositionally biased region" description="Polar residues" evidence="1">
    <location>
        <begin position="18"/>
        <end position="27"/>
    </location>
</feature>
<accession>A0AAV4IQP8</accession>
<evidence type="ECO:0000313" key="2">
    <source>
        <dbReference type="EMBL" id="GFS10851.1"/>
    </source>
</evidence>
<protein>
    <submittedName>
        <fullName evidence="2">Tubulin polyglutamylase TTLL5</fullName>
    </submittedName>
</protein>
<feature type="compositionally biased region" description="Low complexity" evidence="1">
    <location>
        <begin position="7"/>
        <end position="17"/>
    </location>
</feature>
<dbReference type="EMBL" id="BMAT01009641">
    <property type="protein sequence ID" value="GFS10851.1"/>
    <property type="molecule type" value="Genomic_DNA"/>
</dbReference>
<evidence type="ECO:0000313" key="3">
    <source>
        <dbReference type="Proteomes" id="UP000762676"/>
    </source>
</evidence>
<dbReference type="AlphaFoldDB" id="A0AAV4IQP8"/>
<feature type="region of interest" description="Disordered" evidence="1">
    <location>
        <begin position="164"/>
        <end position="196"/>
    </location>
</feature>
<comment type="caution">
    <text evidence="2">The sequence shown here is derived from an EMBL/GenBank/DDBJ whole genome shotgun (WGS) entry which is preliminary data.</text>
</comment>
<name>A0AAV4IQP8_9GAST</name>
<keyword evidence="3" id="KW-1185">Reference proteome</keyword>
<proteinExistence type="predicted"/>
<feature type="region of interest" description="Disordered" evidence="1">
    <location>
        <begin position="1"/>
        <end position="52"/>
    </location>
</feature>
<gene>
    <name evidence="2" type="ORF">ElyMa_004819900</name>
</gene>
<dbReference type="Proteomes" id="UP000762676">
    <property type="component" value="Unassembled WGS sequence"/>
</dbReference>
<organism evidence="2 3">
    <name type="scientific">Elysia marginata</name>
    <dbReference type="NCBI Taxonomy" id="1093978"/>
    <lineage>
        <taxon>Eukaryota</taxon>
        <taxon>Metazoa</taxon>
        <taxon>Spiralia</taxon>
        <taxon>Lophotrochozoa</taxon>
        <taxon>Mollusca</taxon>
        <taxon>Gastropoda</taxon>
        <taxon>Heterobranchia</taxon>
        <taxon>Euthyneura</taxon>
        <taxon>Panpulmonata</taxon>
        <taxon>Sacoglossa</taxon>
        <taxon>Placobranchoidea</taxon>
        <taxon>Plakobranchidae</taxon>
        <taxon>Elysia</taxon>
    </lineage>
</organism>
<evidence type="ECO:0000256" key="1">
    <source>
        <dbReference type="SAM" id="MobiDB-lite"/>
    </source>
</evidence>
<reference evidence="2 3" key="1">
    <citation type="journal article" date="2021" name="Elife">
        <title>Chloroplast acquisition without the gene transfer in kleptoplastic sea slugs, Plakobranchus ocellatus.</title>
        <authorList>
            <person name="Maeda T."/>
            <person name="Takahashi S."/>
            <person name="Yoshida T."/>
            <person name="Shimamura S."/>
            <person name="Takaki Y."/>
            <person name="Nagai Y."/>
            <person name="Toyoda A."/>
            <person name="Suzuki Y."/>
            <person name="Arimoto A."/>
            <person name="Ishii H."/>
            <person name="Satoh N."/>
            <person name="Nishiyama T."/>
            <person name="Hasebe M."/>
            <person name="Maruyama T."/>
            <person name="Minagawa J."/>
            <person name="Obokata J."/>
            <person name="Shigenobu S."/>
        </authorList>
    </citation>
    <scope>NUCLEOTIDE SEQUENCE [LARGE SCALE GENOMIC DNA]</scope>
</reference>
<sequence>MEDHLTRTGGAARTGAGSQSTHPQLTPQHSTSSLGSAASGAGAQHSQHQHLQSANATFNSFIEDPSSSQWQNEIASAYNEVTGVPPLNYHQASVNSRQFQIAQQQAMKQRMMEQSKAMLEQSRAKHDALVTQAQGQKHSSSPAYTFVDDLGKSAISTTAAFEHPGQVNQKPLVPRPPDQPSYKRMTSAHRHNRKHVDENSLNFNFYTNVPSGSNL</sequence>
<feature type="compositionally biased region" description="Low complexity" evidence="1">
    <location>
        <begin position="28"/>
        <end position="52"/>
    </location>
</feature>